<dbReference type="Gene3D" id="3.90.1570.10">
    <property type="entry name" value="tt1808, chain A"/>
    <property type="match status" value="1"/>
</dbReference>
<sequence length="60" mass="6929">MSKVEMWKQAGVSEIWVVNVVQKTLTVYSDKESQLLTEQETLHGNRWLNGFMLPLSTIFS</sequence>
<accession>A0A395LZZ3</accession>
<comment type="caution">
    <text evidence="1">The sequence shown here is derived from an EMBL/GenBank/DDBJ whole genome shotgun (WGS) entry which is preliminary data.</text>
</comment>
<organism evidence="1 2">
    <name type="scientific">Candidatus Thermochlorobacter aerophilus</name>
    <dbReference type="NCBI Taxonomy" id="1868324"/>
    <lineage>
        <taxon>Bacteria</taxon>
        <taxon>Pseudomonadati</taxon>
        <taxon>Chlorobiota</taxon>
        <taxon>Chlorobiia</taxon>
        <taxon>Chlorobiales</taxon>
        <taxon>Candidatus Thermochlorobacteriaceae</taxon>
        <taxon>Candidatus Thermochlorobacter</taxon>
    </lineage>
</organism>
<evidence type="ECO:0000313" key="1">
    <source>
        <dbReference type="EMBL" id="RFM24095.1"/>
    </source>
</evidence>
<proteinExistence type="predicted"/>
<dbReference type="InterPro" id="IPR011335">
    <property type="entry name" value="Restrct_endonuc-II-like"/>
</dbReference>
<dbReference type="InterPro" id="IPR012296">
    <property type="entry name" value="Nuclease_put_TT1808"/>
</dbReference>
<reference evidence="1 2" key="1">
    <citation type="journal article" date="2011" name="ISME J.">
        <title>Community ecology of hot spring cyanobacterial mats: predominant populations and their functional potential.</title>
        <authorList>
            <person name="Klatt C.G."/>
            <person name="Wood J.M."/>
            <person name="Rusch D.B."/>
            <person name="Bateson M.M."/>
            <person name="Hamamura N."/>
            <person name="Heidelberg J.F."/>
            <person name="Grossman A.R."/>
            <person name="Bhaya D."/>
            <person name="Cohan F.M."/>
            <person name="Kuhl M."/>
            <person name="Bryant D.A."/>
            <person name="Ward D.M."/>
        </authorList>
    </citation>
    <scope>NUCLEOTIDE SEQUENCE [LARGE SCALE GENOMIC DNA]</scope>
    <source>
        <strain evidence="1">OS</strain>
    </source>
</reference>
<protein>
    <submittedName>
        <fullName evidence="1">Uncharacterized protein</fullName>
    </submittedName>
</protein>
<dbReference type="EMBL" id="PHFL01000047">
    <property type="protein sequence ID" value="RFM24095.1"/>
    <property type="molecule type" value="Genomic_DNA"/>
</dbReference>
<name>A0A395LZZ3_9BACT</name>
<evidence type="ECO:0000313" key="2">
    <source>
        <dbReference type="Proteomes" id="UP000266389"/>
    </source>
</evidence>
<gene>
    <name evidence="1" type="ORF">D0433_07595</name>
</gene>
<dbReference type="Proteomes" id="UP000266389">
    <property type="component" value="Unassembled WGS sequence"/>
</dbReference>
<dbReference type="AlphaFoldDB" id="A0A395LZZ3"/>
<dbReference type="SUPFAM" id="SSF52980">
    <property type="entry name" value="Restriction endonuclease-like"/>
    <property type="match status" value="1"/>
</dbReference>